<dbReference type="Pfam" id="PF10996">
    <property type="entry name" value="Beta-Casp"/>
    <property type="match status" value="1"/>
</dbReference>
<keyword evidence="4" id="KW-0694">RNA-binding</keyword>
<comment type="similarity">
    <text evidence="4">Belongs to the metallo-beta-lactamase superfamily. RNA-metabolizing metallo-beta-lactamase-like family. CPSF2/YSH1 subfamily.</text>
</comment>
<comment type="caution">
    <text evidence="7">The sequence shown here is derived from an EMBL/GenBank/DDBJ whole genome shotgun (WGS) entry which is preliminary data.</text>
</comment>
<feature type="compositionally biased region" description="Basic and acidic residues" evidence="5">
    <location>
        <begin position="824"/>
        <end position="853"/>
    </location>
</feature>
<evidence type="ECO:0000313" key="7">
    <source>
        <dbReference type="EMBL" id="TKX21499.1"/>
    </source>
</evidence>
<dbReference type="Pfam" id="PF16661">
    <property type="entry name" value="Lactamase_B_6"/>
    <property type="match status" value="1"/>
</dbReference>
<organism evidence="7 8">
    <name type="scientific">Elsinoe australis</name>
    <dbReference type="NCBI Taxonomy" id="40998"/>
    <lineage>
        <taxon>Eukaryota</taxon>
        <taxon>Fungi</taxon>
        <taxon>Dikarya</taxon>
        <taxon>Ascomycota</taxon>
        <taxon>Pezizomycotina</taxon>
        <taxon>Dothideomycetes</taxon>
        <taxon>Dothideomycetidae</taxon>
        <taxon>Myriangiales</taxon>
        <taxon>Elsinoaceae</taxon>
        <taxon>Elsinoe</taxon>
    </lineage>
</organism>
<keyword evidence="2 4" id="KW-0507">mRNA processing</keyword>
<dbReference type="InterPro" id="IPR025069">
    <property type="entry name" value="Cpsf2_C"/>
</dbReference>
<feature type="domain" description="Beta-Casp" evidence="6">
    <location>
        <begin position="286"/>
        <end position="431"/>
    </location>
</feature>
<feature type="region of interest" description="Disordered" evidence="5">
    <location>
        <begin position="610"/>
        <end position="694"/>
    </location>
</feature>
<dbReference type="GO" id="GO:0005847">
    <property type="term" value="C:mRNA cleavage and polyadenylation specificity factor complex"/>
    <property type="evidence" value="ECO:0007669"/>
    <property type="project" value="InterPro"/>
</dbReference>
<evidence type="ECO:0000256" key="3">
    <source>
        <dbReference type="ARBA" id="ARBA00023242"/>
    </source>
</evidence>
<dbReference type="Proteomes" id="UP000308133">
    <property type="component" value="Unassembled WGS sequence"/>
</dbReference>
<dbReference type="InterPro" id="IPR036866">
    <property type="entry name" value="RibonucZ/Hydroxyglut_hydro"/>
</dbReference>
<comment type="subcellular location">
    <subcellularLocation>
        <location evidence="1 4">Nucleus</location>
    </subcellularLocation>
</comment>
<dbReference type="InterPro" id="IPR035639">
    <property type="entry name" value="CPSF2_MBL"/>
</dbReference>
<dbReference type="SUPFAM" id="SSF56281">
    <property type="entry name" value="Metallo-hydrolase/oxidoreductase"/>
    <property type="match status" value="1"/>
</dbReference>
<dbReference type="InterPro" id="IPR022712">
    <property type="entry name" value="Beta_Casp"/>
</dbReference>
<dbReference type="Pfam" id="PF07521">
    <property type="entry name" value="RMMBL"/>
    <property type="match status" value="1"/>
</dbReference>
<dbReference type="GO" id="GO:0006397">
    <property type="term" value="P:mRNA processing"/>
    <property type="evidence" value="ECO:0007669"/>
    <property type="project" value="UniProtKB-KW"/>
</dbReference>
<gene>
    <name evidence="7" type="ORF">C1H76_5995</name>
</gene>
<dbReference type="GO" id="GO:0003723">
    <property type="term" value="F:RNA binding"/>
    <property type="evidence" value="ECO:0007669"/>
    <property type="project" value="UniProtKB-KW"/>
</dbReference>
<dbReference type="PANTHER" id="PTHR45922">
    <property type="entry name" value="CLEAVAGE AND POLYADENYLATION SPECIFICITY FACTOR SUBUNIT 2"/>
    <property type="match status" value="1"/>
</dbReference>
<evidence type="ECO:0000256" key="2">
    <source>
        <dbReference type="ARBA" id="ARBA00022664"/>
    </source>
</evidence>
<reference evidence="7 8" key="1">
    <citation type="submission" date="2018-02" db="EMBL/GenBank/DDBJ databases">
        <title>Draft genome sequences of Elsinoe sp., causing black scab on jojoba.</title>
        <authorList>
            <person name="Stodart B."/>
            <person name="Jeffress S."/>
            <person name="Ash G."/>
            <person name="Arun Chinnappa K."/>
        </authorList>
    </citation>
    <scope>NUCLEOTIDE SEQUENCE [LARGE SCALE GENOMIC DNA]</scope>
    <source>
        <strain evidence="7 8">Hillstone_2</strain>
    </source>
</reference>
<protein>
    <recommendedName>
        <fullName evidence="4">Cleavage and polyadenylation specificity factor subunit 2</fullName>
    </recommendedName>
    <alternativeName>
        <fullName evidence="4">Cleavage and polyadenylation specificity factor 100 kDa subunit</fullName>
    </alternativeName>
</protein>
<feature type="compositionally biased region" description="Acidic residues" evidence="5">
    <location>
        <begin position="679"/>
        <end position="691"/>
    </location>
</feature>
<evidence type="ECO:0000256" key="5">
    <source>
        <dbReference type="SAM" id="MobiDB-lite"/>
    </source>
</evidence>
<evidence type="ECO:0000259" key="6">
    <source>
        <dbReference type="SMART" id="SM01027"/>
    </source>
</evidence>
<name>A0A4U7ATW5_9PEZI</name>
<dbReference type="CDD" id="cd16293">
    <property type="entry name" value="CPSF2-like_MBL-fold"/>
    <property type="match status" value="1"/>
</dbReference>
<dbReference type="Pfam" id="PF13299">
    <property type="entry name" value="CPSF100_C"/>
    <property type="match status" value="1"/>
</dbReference>
<dbReference type="EMBL" id="PTQR01000080">
    <property type="protein sequence ID" value="TKX21499.1"/>
    <property type="molecule type" value="Genomic_DNA"/>
</dbReference>
<dbReference type="SMART" id="SM01027">
    <property type="entry name" value="Beta-Casp"/>
    <property type="match status" value="1"/>
</dbReference>
<sequence length="964" mass="104687">MFTFTPLLGAQANSTASQSLLELDGGVKVLIDVGWDDRFDVGYLEALEEQIPSLSIVLLTHPTIDHLGAFAHLCKHVPQFKSIPVYATSPVISLGRTLLQDLYTSAPKASTLVPETALAEATYLSNGATGGAPSILLQPPTTEEIAGYFTLINPLKYSQPTQPIASPFSPSLNGLTITAYGAGHTLGGTIWHIQHGLESIVYAVDWNQAKENTLSGAAWLGGSGGGAEILEPLRRPTALVCSSKGIERPHITGGRKKRDDRLLEAVDKAVSAGGTVLIPSDSSARILELSYIMEQFWRRKNSSNDETYKNAKVHLASRTAGSTLRFARSMVEWMDDSLVRDMEAANDAQKGQRGGEDKVDQTPFDFKHIKLIERKARLEKVLSANRPGVILASDTSLEWGFSADALQKLYSNPKNLVILTDEPAQTLSSEPSLSSALWQIYRASIKNTSSATPQVVPANTSVATQHISTIPLSGTELPIYQQYLARRRQVQSTSQGQSSTLLNAAENADDDGASSASSSSSEDDDEQQGRALNVTATLQQNKRKVNLTDADLGINILLRKKGVFDYDVRGKRGREKMFPFAMKRGREDDYGEVIRAEEYRRAEERDEEVAEVEEKGAEGKREVGEKRRWDDPAAVGARKAEGKGPKRVRTGAEARGLTSSTRGAEGDGEANGEEQVGSESEDEEDGVEEALPEGPRKMVVKEVTLELRLGITHVDFSALHEKRDLQMLIPLIRPRKLVITSGTEKEVMSLAEDCRTLLGEEDGEGKGKIVFTPKIGETVDVSVDTNAWSVKLSRDLVKKLAWQSVKGLGVVAVTARLAVRNKDEGAKQEDNLEQQKKKLKMGKADTEEQKIDGEASTEVESEPVLDIMPATAAMGSTKVTQPIHVGDLRLSDLRKLMQAAGHVAEFRGEGTLLVDGTVIVRKTAGGRIHVEGGAYMGAGRYDPTLSFVDVRRKIYEGLAVVAGG</sequence>
<accession>A0A4U7ATW5</accession>
<feature type="region of interest" description="Disordered" evidence="5">
    <location>
        <begin position="507"/>
        <end position="528"/>
    </location>
</feature>
<dbReference type="Gene3D" id="3.60.15.10">
    <property type="entry name" value="Ribonuclease Z/Hydroxyacylglutathione hydrolase-like"/>
    <property type="match status" value="1"/>
</dbReference>
<dbReference type="AlphaFoldDB" id="A0A4U7ATW5"/>
<keyword evidence="3 4" id="KW-0539">Nucleus</keyword>
<dbReference type="PANTHER" id="PTHR45922:SF1">
    <property type="entry name" value="CLEAVAGE AND POLYADENYLATION SPECIFICITY FACTOR SUBUNIT 2"/>
    <property type="match status" value="1"/>
</dbReference>
<proteinExistence type="inferred from homology"/>
<dbReference type="InterPro" id="IPR027075">
    <property type="entry name" value="CPSF2"/>
</dbReference>
<feature type="compositionally biased region" description="Basic and acidic residues" evidence="5">
    <location>
        <begin position="612"/>
        <end position="631"/>
    </location>
</feature>
<dbReference type="InterPro" id="IPR011108">
    <property type="entry name" value="RMMBL"/>
</dbReference>
<evidence type="ECO:0000256" key="4">
    <source>
        <dbReference type="RuleBase" id="RU365006"/>
    </source>
</evidence>
<dbReference type="InterPro" id="IPR001279">
    <property type="entry name" value="Metallo-B-lactamas"/>
</dbReference>
<evidence type="ECO:0000313" key="8">
    <source>
        <dbReference type="Proteomes" id="UP000308133"/>
    </source>
</evidence>
<feature type="region of interest" description="Disordered" evidence="5">
    <location>
        <begin position="824"/>
        <end position="858"/>
    </location>
</feature>
<evidence type="ECO:0000256" key="1">
    <source>
        <dbReference type="ARBA" id="ARBA00004123"/>
    </source>
</evidence>